<protein>
    <recommendedName>
        <fullName evidence="1">Globin-sensor domain-containing protein</fullName>
    </recommendedName>
</protein>
<evidence type="ECO:0000313" key="2">
    <source>
        <dbReference type="EMBL" id="BAP57904.1"/>
    </source>
</evidence>
<reference evidence="2 3" key="1">
    <citation type="journal article" date="2014" name="ISME J.">
        <title>Ecophysiology of Thioploca ingrica as revealed by the complete genome sequence supplemented with proteomic evidence.</title>
        <authorList>
            <person name="Kojima H."/>
            <person name="Ogura Y."/>
            <person name="Yamamoto N."/>
            <person name="Togashi T."/>
            <person name="Mori H."/>
            <person name="Watanabe T."/>
            <person name="Nemoto F."/>
            <person name="Kurokawa K."/>
            <person name="Hayashi T."/>
            <person name="Fukui M."/>
        </authorList>
    </citation>
    <scope>NUCLEOTIDE SEQUENCE [LARGE SCALE GENOMIC DNA]</scope>
</reference>
<dbReference type="Proteomes" id="UP000031623">
    <property type="component" value="Chromosome"/>
</dbReference>
<dbReference type="OrthoDB" id="187976at2"/>
<dbReference type="InterPro" id="IPR009050">
    <property type="entry name" value="Globin-like_sf"/>
</dbReference>
<dbReference type="EMBL" id="AP014633">
    <property type="protein sequence ID" value="BAP57904.1"/>
    <property type="molecule type" value="Genomic_DNA"/>
</dbReference>
<dbReference type="GO" id="GO:0020037">
    <property type="term" value="F:heme binding"/>
    <property type="evidence" value="ECO:0007669"/>
    <property type="project" value="InterPro"/>
</dbReference>
<name>A0A090AK48_9GAMM</name>
<dbReference type="SUPFAM" id="SSF46458">
    <property type="entry name" value="Globin-like"/>
    <property type="match status" value="1"/>
</dbReference>
<accession>A0A090AK48</accession>
<dbReference type="AlphaFoldDB" id="A0A090AK48"/>
<organism evidence="2 3">
    <name type="scientific">Thioploca ingrica</name>
    <dbReference type="NCBI Taxonomy" id="40754"/>
    <lineage>
        <taxon>Bacteria</taxon>
        <taxon>Pseudomonadati</taxon>
        <taxon>Pseudomonadota</taxon>
        <taxon>Gammaproteobacteria</taxon>
        <taxon>Thiotrichales</taxon>
        <taxon>Thiotrichaceae</taxon>
        <taxon>Thioploca</taxon>
    </lineage>
</organism>
<dbReference type="GO" id="GO:0019825">
    <property type="term" value="F:oxygen binding"/>
    <property type="evidence" value="ECO:0007669"/>
    <property type="project" value="InterPro"/>
</dbReference>
<gene>
    <name evidence="2" type="ORF">THII_3607</name>
</gene>
<dbReference type="Gene3D" id="1.10.490.10">
    <property type="entry name" value="Globins"/>
    <property type="match status" value="1"/>
</dbReference>
<dbReference type="KEGG" id="tig:THII_3607"/>
<evidence type="ECO:0000313" key="3">
    <source>
        <dbReference type="Proteomes" id="UP000031623"/>
    </source>
</evidence>
<proteinExistence type="predicted"/>
<dbReference type="HOGENOM" id="CLU_1408160_0_0_6"/>
<feature type="domain" description="Globin-sensor" evidence="1">
    <location>
        <begin position="2"/>
        <end position="152"/>
    </location>
</feature>
<evidence type="ECO:0000259" key="1">
    <source>
        <dbReference type="Pfam" id="PF11563"/>
    </source>
</evidence>
<keyword evidence="3" id="KW-1185">Reference proteome</keyword>
<dbReference type="Pfam" id="PF11563">
    <property type="entry name" value="Protoglobin"/>
    <property type="match status" value="1"/>
</dbReference>
<sequence length="196" mass="22770">MEQAFKHLVALTGLSAQDYKILQSTAAQTQPWADEIVKVFYDILFNYAPTAHIFKTGERTERETVLHTWYLTVTAGTLERQFWRRIWLVGSVHIARGVTNPLMLGMMSQIQQRFLHKCLQTFDVRQAEQVYSAFKRITDIVAALIADSYLTSHRIEAIEKVKTKKRMENSLLLWDHLIKPQDLDEENNDARLEAPH</sequence>
<dbReference type="InterPro" id="IPR012292">
    <property type="entry name" value="Globin/Proto"/>
</dbReference>
<dbReference type="InterPro" id="IPR044398">
    <property type="entry name" value="Globin-sensor_dom"/>
</dbReference>